<dbReference type="Pfam" id="PF23057">
    <property type="entry name" value="RBD_ZCCHC3_1st"/>
    <property type="match status" value="1"/>
</dbReference>
<dbReference type="EMBL" id="CM004480">
    <property type="protein sequence ID" value="OCT68822.1"/>
    <property type="molecule type" value="Genomic_DNA"/>
</dbReference>
<dbReference type="InterPro" id="IPR036875">
    <property type="entry name" value="Znf_CCHC_sf"/>
</dbReference>
<reference evidence="5" key="1">
    <citation type="journal article" date="2016" name="Nature">
        <title>Genome evolution in the allotetraploid frog Xenopus laevis.</title>
        <authorList>
            <person name="Session A.M."/>
            <person name="Uno Y."/>
            <person name="Kwon T."/>
            <person name="Chapman J.A."/>
            <person name="Toyoda A."/>
            <person name="Takahashi S."/>
            <person name="Fukui A."/>
            <person name="Hikosaka A."/>
            <person name="Suzuki A."/>
            <person name="Kondo M."/>
            <person name="van Heeringen S.J."/>
            <person name="Quigley I."/>
            <person name="Heinz S."/>
            <person name="Ogino H."/>
            <person name="Ochi H."/>
            <person name="Hellsten U."/>
            <person name="Lyons J.B."/>
            <person name="Simakov O."/>
            <person name="Putnam N."/>
            <person name="Stites J."/>
            <person name="Kuroki Y."/>
            <person name="Tanaka T."/>
            <person name="Michiue T."/>
            <person name="Watanabe M."/>
            <person name="Bogdanovic O."/>
            <person name="Lister R."/>
            <person name="Georgiou G."/>
            <person name="Paranjpe S.S."/>
            <person name="van Kruijsbergen I."/>
            <person name="Shu S."/>
            <person name="Carlson J."/>
            <person name="Kinoshita T."/>
            <person name="Ohta Y."/>
            <person name="Mawaribuchi S."/>
            <person name="Jenkins J."/>
            <person name="Grimwood J."/>
            <person name="Schmutz J."/>
            <person name="Mitros T."/>
            <person name="Mozaffari S.V."/>
            <person name="Suzuki Y."/>
            <person name="Haramoto Y."/>
            <person name="Yamamoto T.S."/>
            <person name="Takagi C."/>
            <person name="Heald R."/>
            <person name="Miller K."/>
            <person name="Haudenschild C."/>
            <person name="Kitzman J."/>
            <person name="Nakayama T."/>
            <person name="Izutsu Y."/>
            <person name="Robert J."/>
            <person name="Fortriede J."/>
            <person name="Burns K."/>
            <person name="Lotay V."/>
            <person name="Karimi K."/>
            <person name="Yasuoka Y."/>
            <person name="Dichmann D.S."/>
            <person name="Flajnik M.F."/>
            <person name="Houston D.W."/>
            <person name="Shendure J."/>
            <person name="DuPasquier L."/>
            <person name="Vize P.D."/>
            <person name="Zorn A.M."/>
            <person name="Ito M."/>
            <person name="Marcotte E.M."/>
            <person name="Wallingford J.B."/>
            <person name="Ito Y."/>
            <person name="Asashima M."/>
            <person name="Ueno N."/>
            <person name="Matsuda Y."/>
            <person name="Veenstra G.J."/>
            <person name="Fujiyama A."/>
            <person name="Harland R.M."/>
            <person name="Taira M."/>
            <person name="Rokhsar D.S."/>
        </authorList>
    </citation>
    <scope>NUCLEOTIDE SEQUENCE [LARGE SCALE GENOMIC DNA]</scope>
    <source>
        <strain evidence="5">J</strain>
    </source>
</reference>
<dbReference type="GO" id="GO:0002218">
    <property type="term" value="P:activation of innate immune response"/>
    <property type="evidence" value="ECO:0007669"/>
    <property type="project" value="InterPro"/>
</dbReference>
<sequence>MPFSYEFPSGEKLKNTIRIEVEEEHRGQKDLRFVMREILLRVFALKNDDILCLQDQERHGTYTITFTSLACCENIYAVLSKKELREDRLNGLHFFLLYGLEDVHLVVHMYNPHVDTADVATFLQRYCSKVCFSHFVKGGQGHWNGKRKFFVKLRRDPDGIGSFMHPPSNFSIGRNRGYLFYSGMPLYCRNCSRFGHTSETCPEAKLARCYRCGQPGHIATSCKLQKKAKKKGAEAERTKPSPGLEQRPTAVAGSAKMTLEVSRHRLRKQPWSREGARTDQRRLVQSLHRWSLANLGQGSAFPIVTLVPIDTACTWAVGPEHSAVKVPGAVAFAVPSAVTPARKGESTSRQASTSSLNELEQELKTFSAMSSAKTIPDASEEWVTAEDKKKVRRSEVTKTQTGGRVICGGGVWRRIQVVGSPRRKRPEHLGVRKRKVSDRFKSGQVVMRRSSCSSKGDFRRMVDPQHVSSSDPVNIEDPASPEQGEGGPR</sequence>
<dbReference type="GO" id="GO:0008270">
    <property type="term" value="F:zinc ion binding"/>
    <property type="evidence" value="ECO:0007669"/>
    <property type="project" value="UniProtKB-KW"/>
</dbReference>
<keyword evidence="1" id="KW-0862">Zinc</keyword>
<keyword evidence="1" id="KW-0863">Zinc-finger</keyword>
<dbReference type="Pfam" id="PF23058">
    <property type="entry name" value="RBD_ZCCHC3_2nd"/>
    <property type="match status" value="1"/>
</dbReference>
<feature type="compositionally biased region" description="Basic residues" evidence="2">
    <location>
        <begin position="421"/>
        <end position="436"/>
    </location>
</feature>
<feature type="domain" description="CCHC-type" evidence="3">
    <location>
        <begin position="208"/>
        <end position="223"/>
    </location>
</feature>
<dbReference type="InterPro" id="IPR001878">
    <property type="entry name" value="Znf_CCHC"/>
</dbReference>
<dbReference type="SUPFAM" id="SSF57756">
    <property type="entry name" value="Retrovirus zinc finger-like domains"/>
    <property type="match status" value="1"/>
</dbReference>
<accession>A0A974H8I3</accession>
<dbReference type="InterPro" id="IPR057811">
    <property type="entry name" value="RBD_ZCCHC3_2nd"/>
</dbReference>
<evidence type="ECO:0000256" key="1">
    <source>
        <dbReference type="PROSITE-ProRule" id="PRU00047"/>
    </source>
</evidence>
<evidence type="ECO:0000256" key="2">
    <source>
        <dbReference type="SAM" id="MobiDB-lite"/>
    </source>
</evidence>
<gene>
    <name evidence="4" type="ORF">XELAEV_18040119mg</name>
</gene>
<evidence type="ECO:0000313" key="4">
    <source>
        <dbReference type="EMBL" id="OCT68822.1"/>
    </source>
</evidence>
<feature type="region of interest" description="Disordered" evidence="2">
    <location>
        <begin position="421"/>
        <end position="489"/>
    </location>
</feature>
<dbReference type="Pfam" id="PF00098">
    <property type="entry name" value="zf-CCHC"/>
    <property type="match status" value="1"/>
</dbReference>
<dbReference type="Proteomes" id="UP000694892">
    <property type="component" value="Chromosome 8L"/>
</dbReference>
<dbReference type="PANTHER" id="PTHR22639">
    <property type="entry name" value="GAG-RELATED PROTEIN"/>
    <property type="match status" value="1"/>
</dbReference>
<dbReference type="InterPro" id="IPR042509">
    <property type="entry name" value="ZCCHC3"/>
</dbReference>
<dbReference type="GO" id="GO:0003690">
    <property type="term" value="F:double-stranded DNA binding"/>
    <property type="evidence" value="ECO:0007669"/>
    <property type="project" value="InterPro"/>
</dbReference>
<name>A0A974H8I3_XENLA</name>
<dbReference type="AlphaFoldDB" id="A0A974H8I3"/>
<organism evidence="4 5">
    <name type="scientific">Xenopus laevis</name>
    <name type="common">African clawed frog</name>
    <dbReference type="NCBI Taxonomy" id="8355"/>
    <lineage>
        <taxon>Eukaryota</taxon>
        <taxon>Metazoa</taxon>
        <taxon>Chordata</taxon>
        <taxon>Craniata</taxon>
        <taxon>Vertebrata</taxon>
        <taxon>Euteleostomi</taxon>
        <taxon>Amphibia</taxon>
        <taxon>Batrachia</taxon>
        <taxon>Anura</taxon>
        <taxon>Pipoidea</taxon>
        <taxon>Pipidae</taxon>
        <taxon>Xenopodinae</taxon>
        <taxon>Xenopus</taxon>
        <taxon>Xenopus</taxon>
    </lineage>
</organism>
<dbReference type="SMART" id="SM00343">
    <property type="entry name" value="ZnF_C2HC"/>
    <property type="match status" value="2"/>
</dbReference>
<dbReference type="GO" id="GO:0003723">
    <property type="term" value="F:RNA binding"/>
    <property type="evidence" value="ECO:0007669"/>
    <property type="project" value="InterPro"/>
</dbReference>
<feature type="domain" description="CCHC-type" evidence="3">
    <location>
        <begin position="188"/>
        <end position="203"/>
    </location>
</feature>
<dbReference type="Gene3D" id="4.10.60.10">
    <property type="entry name" value="Zinc finger, CCHC-type"/>
    <property type="match status" value="1"/>
</dbReference>
<evidence type="ECO:0000259" key="3">
    <source>
        <dbReference type="PROSITE" id="PS50158"/>
    </source>
</evidence>
<proteinExistence type="predicted"/>
<protein>
    <recommendedName>
        <fullName evidence="3">CCHC-type domain-containing protein</fullName>
    </recommendedName>
</protein>
<dbReference type="PROSITE" id="PS50158">
    <property type="entry name" value="ZF_CCHC"/>
    <property type="match status" value="2"/>
</dbReference>
<dbReference type="InterPro" id="IPR057810">
    <property type="entry name" value="RBD_ZCCHC3_1st"/>
</dbReference>
<keyword evidence="1" id="KW-0479">Metal-binding</keyword>
<dbReference type="PANTHER" id="PTHR22639:SF7">
    <property type="entry name" value="CCHC-TYPE DOMAIN-CONTAINING PROTEIN"/>
    <property type="match status" value="1"/>
</dbReference>
<evidence type="ECO:0000313" key="5">
    <source>
        <dbReference type="Proteomes" id="UP000694892"/>
    </source>
</evidence>